<dbReference type="OrthoDB" id="4085451at2759"/>
<evidence type="ECO:0000256" key="1">
    <source>
        <dbReference type="SAM" id="MobiDB-lite"/>
    </source>
</evidence>
<reference evidence="2 3" key="1">
    <citation type="submission" date="2021-08" db="EMBL/GenBank/DDBJ databases">
        <title>Draft Genome Sequence of Phanerochaete sordida strain YK-624.</title>
        <authorList>
            <person name="Mori T."/>
            <person name="Dohra H."/>
            <person name="Suzuki T."/>
            <person name="Kawagishi H."/>
            <person name="Hirai H."/>
        </authorList>
    </citation>
    <scope>NUCLEOTIDE SEQUENCE [LARGE SCALE GENOMIC DNA]</scope>
    <source>
        <strain evidence="2 3">YK-624</strain>
    </source>
</reference>
<dbReference type="Proteomes" id="UP000703269">
    <property type="component" value="Unassembled WGS sequence"/>
</dbReference>
<proteinExistence type="predicted"/>
<dbReference type="AlphaFoldDB" id="A0A9P3L9B9"/>
<gene>
    <name evidence="2" type="ORF">PsYK624_030630</name>
</gene>
<keyword evidence="3" id="KW-1185">Reference proteome</keyword>
<evidence type="ECO:0000313" key="3">
    <source>
        <dbReference type="Proteomes" id="UP000703269"/>
    </source>
</evidence>
<dbReference type="EMBL" id="BPQB01000005">
    <property type="protein sequence ID" value="GJE86980.1"/>
    <property type="molecule type" value="Genomic_DNA"/>
</dbReference>
<feature type="region of interest" description="Disordered" evidence="1">
    <location>
        <begin position="1"/>
        <end position="55"/>
    </location>
</feature>
<sequence length="193" mass="21471">MGSASSKAARQFPKAATKPKPSWAGARTAGFGEHPEPPRPGSMARPPEVSDTRTAAIEEDAGDPHFLHKLNQLGPVKVDHHMQTIRPAVDHANRVYQTRLQSEIEARTFQPAKGHIFASNLSDLLEERKAVKNTQELENLAKQYEVDVSKLESLARYVTTPTVDPNSVRRILKDDGSEITMMKAMWSEPRIKP</sequence>
<accession>A0A9P3L9B9</accession>
<protein>
    <submittedName>
        <fullName evidence="2">Uncharacterized protein</fullName>
    </submittedName>
</protein>
<name>A0A9P3L9B9_9APHY</name>
<evidence type="ECO:0000313" key="2">
    <source>
        <dbReference type="EMBL" id="GJE86980.1"/>
    </source>
</evidence>
<comment type="caution">
    <text evidence="2">The sequence shown here is derived from an EMBL/GenBank/DDBJ whole genome shotgun (WGS) entry which is preliminary data.</text>
</comment>
<organism evidence="2 3">
    <name type="scientific">Phanerochaete sordida</name>
    <dbReference type="NCBI Taxonomy" id="48140"/>
    <lineage>
        <taxon>Eukaryota</taxon>
        <taxon>Fungi</taxon>
        <taxon>Dikarya</taxon>
        <taxon>Basidiomycota</taxon>
        <taxon>Agaricomycotina</taxon>
        <taxon>Agaricomycetes</taxon>
        <taxon>Polyporales</taxon>
        <taxon>Phanerochaetaceae</taxon>
        <taxon>Phanerochaete</taxon>
    </lineage>
</organism>